<dbReference type="PANTHER" id="PTHR43611:SF3">
    <property type="entry name" value="FLAVIN MONONUCLEOTIDE HYDROLASE 1, CHLOROPLATIC"/>
    <property type="match status" value="1"/>
</dbReference>
<evidence type="ECO:0000313" key="1">
    <source>
        <dbReference type="EMBL" id="MSR92311.1"/>
    </source>
</evidence>
<dbReference type="SUPFAM" id="SSF56784">
    <property type="entry name" value="HAD-like"/>
    <property type="match status" value="1"/>
</dbReference>
<dbReference type="EMBL" id="VULX01000027">
    <property type="protein sequence ID" value="MSR92311.1"/>
    <property type="molecule type" value="Genomic_DNA"/>
</dbReference>
<evidence type="ECO:0000313" key="2">
    <source>
        <dbReference type="Proteomes" id="UP000460287"/>
    </source>
</evidence>
<protein>
    <submittedName>
        <fullName evidence="1">HAD-IA family hydrolase</fullName>
    </submittedName>
</protein>
<dbReference type="PRINTS" id="PR00413">
    <property type="entry name" value="HADHALOGNASE"/>
</dbReference>
<sequence length="237" mass="27716">MENKIKAVLFDSGRVLNKPVTGHWFITPNFFKYVDKTKFDKIKSSRIDYAFSKSLAYVNSHEFIQNENEEYECFFEFYDTLSSCLPELELTYNDVVKITEDYVYNYDKYIFYDDAGKVINDLKNKYKLGVVSDAWPSLENVFRKAGLRDQFSSFVISSKIGSTKPDKIMFETALEDLNIKPEEAVFIDDNINNCEGAEKLGINSFVLSRSFSKYLYLKYIKRKSNVIKNLYELENII</sequence>
<keyword evidence="2" id="KW-1185">Reference proteome</keyword>
<dbReference type="Pfam" id="PF00702">
    <property type="entry name" value="Hydrolase"/>
    <property type="match status" value="1"/>
</dbReference>
<dbReference type="NCBIfam" id="TIGR01509">
    <property type="entry name" value="HAD-SF-IA-v3"/>
    <property type="match status" value="1"/>
</dbReference>
<dbReference type="InterPro" id="IPR036412">
    <property type="entry name" value="HAD-like_sf"/>
</dbReference>
<dbReference type="AlphaFoldDB" id="A0A7X2T219"/>
<accession>A0A7X2T219</accession>
<dbReference type="InterPro" id="IPR023214">
    <property type="entry name" value="HAD_sf"/>
</dbReference>
<dbReference type="NCBIfam" id="TIGR01549">
    <property type="entry name" value="HAD-SF-IA-v1"/>
    <property type="match status" value="1"/>
</dbReference>
<comment type="caution">
    <text evidence="1">The sequence shown here is derived from an EMBL/GenBank/DDBJ whole genome shotgun (WGS) entry which is preliminary data.</text>
</comment>
<dbReference type="Proteomes" id="UP000460287">
    <property type="component" value="Unassembled WGS sequence"/>
</dbReference>
<reference evidence="1 2" key="1">
    <citation type="submission" date="2019-08" db="EMBL/GenBank/DDBJ databases">
        <title>In-depth cultivation of the pig gut microbiome towards novel bacterial diversity and tailored functional studies.</title>
        <authorList>
            <person name="Wylensek D."/>
            <person name="Hitch T.C.A."/>
            <person name="Clavel T."/>
        </authorList>
    </citation>
    <scope>NUCLEOTIDE SEQUENCE [LARGE SCALE GENOMIC DNA]</scope>
    <source>
        <strain evidence="1 2">WCA-383-APC-5B</strain>
    </source>
</reference>
<name>A0A7X2T219_9CLOT</name>
<dbReference type="GO" id="GO:0016787">
    <property type="term" value="F:hydrolase activity"/>
    <property type="evidence" value="ECO:0007669"/>
    <property type="project" value="UniProtKB-KW"/>
</dbReference>
<proteinExistence type="predicted"/>
<dbReference type="Gene3D" id="3.40.50.1000">
    <property type="entry name" value="HAD superfamily/HAD-like"/>
    <property type="match status" value="1"/>
</dbReference>
<dbReference type="PANTHER" id="PTHR43611">
    <property type="entry name" value="ALPHA-D-GLUCOSE 1-PHOSPHATE PHOSPHATASE"/>
    <property type="match status" value="1"/>
</dbReference>
<gene>
    <name evidence="1" type="ORF">FYJ33_13150</name>
</gene>
<dbReference type="InterPro" id="IPR006439">
    <property type="entry name" value="HAD-SF_hydro_IA"/>
</dbReference>
<organism evidence="1 2">
    <name type="scientific">Inconstantimicrobium porci</name>
    <dbReference type="NCBI Taxonomy" id="2652291"/>
    <lineage>
        <taxon>Bacteria</taxon>
        <taxon>Bacillati</taxon>
        <taxon>Bacillota</taxon>
        <taxon>Clostridia</taxon>
        <taxon>Eubacteriales</taxon>
        <taxon>Clostridiaceae</taxon>
        <taxon>Inconstantimicrobium</taxon>
    </lineage>
</organism>
<dbReference type="RefSeq" id="WP_154532203.1">
    <property type="nucleotide sequence ID" value="NZ_JAQXTV010000144.1"/>
</dbReference>
<keyword evidence="1" id="KW-0378">Hydrolase</keyword>